<evidence type="ECO:0000256" key="4">
    <source>
        <dbReference type="ARBA" id="ARBA00022723"/>
    </source>
</evidence>
<dbReference type="Gene3D" id="3.30.2010.10">
    <property type="entry name" value="Metalloproteases ('zincins'), catalytic domain"/>
    <property type="match status" value="1"/>
</dbReference>
<feature type="transmembrane region" description="Helical" evidence="15">
    <location>
        <begin position="314"/>
        <end position="333"/>
    </location>
</feature>
<dbReference type="KEGG" id="ppa:PAS_chr2-2_0164"/>
<evidence type="ECO:0000256" key="10">
    <source>
        <dbReference type="ARBA" id="ARBA00023136"/>
    </source>
</evidence>
<dbReference type="Proteomes" id="UP000000314">
    <property type="component" value="Chromosome 2"/>
</dbReference>
<keyword evidence="6 15" id="KW-0256">Endoplasmic reticulum</keyword>
<keyword evidence="5 15" id="KW-0378">Hydrolase</keyword>
<dbReference type="InterPro" id="IPR027057">
    <property type="entry name" value="CAXX_Prtase_1"/>
</dbReference>
<evidence type="ECO:0000256" key="15">
    <source>
        <dbReference type="RuleBase" id="RU366005"/>
    </source>
</evidence>
<dbReference type="InterPro" id="IPR001915">
    <property type="entry name" value="Peptidase_M48"/>
</dbReference>
<evidence type="ECO:0000256" key="2">
    <source>
        <dbReference type="ARBA" id="ARBA00022670"/>
    </source>
</evidence>
<feature type="transmembrane region" description="Helical" evidence="15">
    <location>
        <begin position="126"/>
        <end position="151"/>
    </location>
</feature>
<dbReference type="SMR" id="C4R2N6"/>
<name>C4R2N6_KOMPG</name>
<feature type="active site" description="Proton donor" evidence="13">
    <location>
        <position position="383"/>
    </location>
</feature>
<dbReference type="EMBL" id="FN392320">
    <property type="protein sequence ID" value="CAY69760.1"/>
    <property type="molecule type" value="Genomic_DNA"/>
</dbReference>
<protein>
    <recommendedName>
        <fullName evidence="15">CAAX prenyl protease</fullName>
        <ecNumber evidence="15">3.4.24.84</ecNumber>
    </recommendedName>
</protein>
<evidence type="ECO:0000259" key="16">
    <source>
        <dbReference type="Pfam" id="PF01435"/>
    </source>
</evidence>
<evidence type="ECO:0000256" key="8">
    <source>
        <dbReference type="ARBA" id="ARBA00022989"/>
    </source>
</evidence>
<evidence type="ECO:0000256" key="12">
    <source>
        <dbReference type="ARBA" id="ARBA00060927"/>
    </source>
</evidence>
<dbReference type="GO" id="GO:0004222">
    <property type="term" value="F:metalloendopeptidase activity"/>
    <property type="evidence" value="ECO:0007669"/>
    <property type="project" value="UniProtKB-UniRule"/>
</dbReference>
<evidence type="ECO:0000313" key="18">
    <source>
        <dbReference type="EMBL" id="CAY69760.1"/>
    </source>
</evidence>
<dbReference type="CDD" id="cd07343">
    <property type="entry name" value="M48A_Zmpste24p_like"/>
    <property type="match status" value="1"/>
</dbReference>
<comment type="cofactor">
    <cofactor evidence="14 15">
        <name>Zn(2+)</name>
        <dbReference type="ChEBI" id="CHEBI:29105"/>
    </cofactor>
    <text evidence="14 15">Binds 1 zinc ion per subunit.</text>
</comment>
<dbReference type="InterPro" id="IPR032456">
    <property type="entry name" value="Peptidase_M48_N"/>
</dbReference>
<dbReference type="eggNOG" id="KOG2719">
    <property type="taxonomic scope" value="Eukaryota"/>
</dbReference>
<dbReference type="GO" id="GO:0071586">
    <property type="term" value="P:CAAX-box protein processing"/>
    <property type="evidence" value="ECO:0007669"/>
    <property type="project" value="UniProtKB-UniRule"/>
</dbReference>
<feature type="binding site" evidence="14">
    <location>
        <position position="305"/>
    </location>
    <ligand>
        <name>Zn(2+)</name>
        <dbReference type="ChEBI" id="CHEBI:29105"/>
        <note>catalytic</note>
    </ligand>
</feature>
<evidence type="ECO:0000256" key="1">
    <source>
        <dbReference type="ARBA" id="ARBA00004477"/>
    </source>
</evidence>
<keyword evidence="8 15" id="KW-1133">Transmembrane helix</keyword>
<comment type="subcellular location">
    <subcellularLocation>
        <location evidence="1 15">Endoplasmic reticulum membrane</location>
        <topology evidence="1 15">Multi-pass membrane protein</topology>
    </subcellularLocation>
</comment>
<comment type="caution">
    <text evidence="15">Lacks conserved residue(s) required for the propagation of feature annotation.</text>
</comment>
<feature type="binding site" evidence="14">
    <location>
        <position position="379"/>
    </location>
    <ligand>
        <name>Zn(2+)</name>
        <dbReference type="ChEBI" id="CHEBI:29105"/>
        <note>catalytic</note>
    </ligand>
</feature>
<comment type="catalytic activity">
    <reaction evidence="11 15">
        <text>Hydrolyzes the peptide bond -P2-(S-farnesyl or geranylgeranyl)C-P1'-P2'-P3'-COOH where P1' and P2' are amino acids with aliphatic side chains and P3' is any C-terminal residue.</text>
        <dbReference type="EC" id="3.4.24.84"/>
    </reaction>
</comment>
<evidence type="ECO:0000256" key="7">
    <source>
        <dbReference type="ARBA" id="ARBA00022833"/>
    </source>
</evidence>
<dbReference type="GeneID" id="8198740"/>
<dbReference type="GO" id="GO:0046872">
    <property type="term" value="F:metal ion binding"/>
    <property type="evidence" value="ECO:0007669"/>
    <property type="project" value="UniProtKB-UniRule"/>
</dbReference>
<dbReference type="OMA" id="FVIEEKF"/>
<evidence type="ECO:0000256" key="3">
    <source>
        <dbReference type="ARBA" id="ARBA00022692"/>
    </source>
</evidence>
<evidence type="ECO:0000256" key="13">
    <source>
        <dbReference type="PIRSR" id="PIRSR627057-1"/>
    </source>
</evidence>
<dbReference type="FunCoup" id="C4R2N6">
    <property type="interactions" value="871"/>
</dbReference>
<accession>C4R2N6</accession>
<dbReference type="STRING" id="644223.C4R2N6"/>
<comment type="function">
    <text evidence="15">Proteolytically removes the C-terminal three residues of farnesylated proteins.</text>
</comment>
<evidence type="ECO:0000313" key="19">
    <source>
        <dbReference type="Proteomes" id="UP000000314"/>
    </source>
</evidence>
<evidence type="ECO:0000256" key="14">
    <source>
        <dbReference type="PIRSR" id="PIRSR627057-2"/>
    </source>
</evidence>
<keyword evidence="10 15" id="KW-0472">Membrane</keyword>
<sequence>MSFFSQLTGALDKPGFNWKLLIAGFSSAEFAFEAYLSYRQIKKLQEKGHQVPQSLKGKIEEDVALKSQDYSFTKLKFGIFSDAVNLLYNLTWIKFDILPKLWNLSGNLLANSLAFLPWKGTLVQSLVFVNLLSIAGLVVSLPLSYYSTFVIEEKFGFNKQTLKLWITDAIKGLLLSFVFGTAIYAGFLKIVDYFSDTFMFYMSVFMFVIQIFFIIFYPKFIQPLFNKLTPLEDGELKQSIEKLAADQKFPLDKLYVIDGSKRSSHSNAYFLGLPWGTKQIVIFDTLIEKSSVDEVTAVLGHEIGHWALSHTTKLLLINQVQLFSIFSLFALFFKNKSLYQSFGFSGQPVIIGFTLFSDVLKPFNAVLSFATNLLSRNYEYQADEYAVDLGYSSDLSSALISLHKENLSSLHVDWLYSAYSHSHPHLTERLQAIEFNAKKEK</sequence>
<keyword evidence="3 15" id="KW-0812">Transmembrane</keyword>
<keyword evidence="2 15" id="KW-0645">Protease</keyword>
<reference evidence="18 19" key="1">
    <citation type="journal article" date="2009" name="Nat. Biotechnol.">
        <title>Genome sequence of the recombinant protein production host Pichia pastoris.</title>
        <authorList>
            <person name="De Schutter K."/>
            <person name="Lin Y.C."/>
            <person name="Tiels P."/>
            <person name="Van Hecke A."/>
            <person name="Glinka S."/>
            <person name="Weber-Lehmann J."/>
            <person name="Rouze P."/>
            <person name="Van de Peer Y."/>
            <person name="Callewaert N."/>
        </authorList>
    </citation>
    <scope>NUCLEOTIDE SEQUENCE [LARGE SCALE GENOMIC DNA]</scope>
    <source>
        <strain evidence="19">GS115 / ATCC 20864</strain>
    </source>
</reference>
<evidence type="ECO:0000256" key="9">
    <source>
        <dbReference type="ARBA" id="ARBA00023049"/>
    </source>
</evidence>
<dbReference type="HOGENOM" id="CLU_025947_3_3_1"/>
<feature type="active site" evidence="13">
    <location>
        <position position="302"/>
    </location>
</feature>
<dbReference type="OrthoDB" id="360839at2759"/>
<dbReference type="RefSeq" id="XP_002492040.1">
    <property type="nucleotide sequence ID" value="XM_002491995.1"/>
</dbReference>
<organism evidence="18 19">
    <name type="scientific">Komagataella phaffii (strain GS115 / ATCC 20864)</name>
    <name type="common">Yeast</name>
    <name type="synonym">Pichia pastoris</name>
    <dbReference type="NCBI Taxonomy" id="644223"/>
    <lineage>
        <taxon>Eukaryota</taxon>
        <taxon>Fungi</taxon>
        <taxon>Dikarya</taxon>
        <taxon>Ascomycota</taxon>
        <taxon>Saccharomycotina</taxon>
        <taxon>Pichiomycetes</taxon>
        <taxon>Pichiales</taxon>
        <taxon>Pichiaceae</taxon>
        <taxon>Komagataella</taxon>
    </lineage>
</organism>
<dbReference type="InParanoid" id="C4R2N6"/>
<dbReference type="GO" id="GO:0005789">
    <property type="term" value="C:endoplasmic reticulum membrane"/>
    <property type="evidence" value="ECO:0007669"/>
    <property type="project" value="UniProtKB-SubCell"/>
</dbReference>
<dbReference type="FunFam" id="3.30.2010.10:FF:000002">
    <property type="entry name" value="CAAX prenyl protease"/>
    <property type="match status" value="1"/>
</dbReference>
<feature type="domain" description="Peptidase M48" evidence="16">
    <location>
        <begin position="230"/>
        <end position="434"/>
    </location>
</feature>
<keyword evidence="9 15" id="KW-0482">Metalloprotease</keyword>
<dbReference type="Pfam" id="PF16491">
    <property type="entry name" value="Peptidase_M48_N"/>
    <property type="match status" value="1"/>
</dbReference>
<keyword evidence="4 14" id="KW-0479">Metal-binding</keyword>
<dbReference type="Pfam" id="PF01435">
    <property type="entry name" value="Peptidase_M48"/>
    <property type="match status" value="1"/>
</dbReference>
<evidence type="ECO:0000256" key="11">
    <source>
        <dbReference type="ARBA" id="ARBA00044456"/>
    </source>
</evidence>
<dbReference type="EC" id="3.4.24.84" evidence="15"/>
<dbReference type="AlphaFoldDB" id="C4R2N6"/>
<evidence type="ECO:0000256" key="6">
    <source>
        <dbReference type="ARBA" id="ARBA00022824"/>
    </source>
</evidence>
<feature type="transmembrane region" description="Helical" evidence="15">
    <location>
        <begin position="197"/>
        <end position="217"/>
    </location>
</feature>
<evidence type="ECO:0000259" key="17">
    <source>
        <dbReference type="Pfam" id="PF16491"/>
    </source>
</evidence>
<keyword evidence="19" id="KW-1185">Reference proteome</keyword>
<proteinExistence type="inferred from homology"/>
<feature type="transmembrane region" description="Helical" evidence="15">
    <location>
        <begin position="172"/>
        <end position="191"/>
    </location>
</feature>
<dbReference type="PANTHER" id="PTHR10120">
    <property type="entry name" value="CAAX PRENYL PROTEASE 1"/>
    <property type="match status" value="1"/>
</dbReference>
<feature type="domain" description="CAAX prenyl protease 1 N-terminal" evidence="17">
    <location>
        <begin position="40"/>
        <end position="227"/>
    </location>
</feature>
<comment type="similarity">
    <text evidence="12 15">Belongs to the peptidase M48A family.</text>
</comment>
<keyword evidence="7 14" id="KW-0862">Zinc</keyword>
<feature type="binding site" evidence="14">
    <location>
        <position position="301"/>
    </location>
    <ligand>
        <name>Zn(2+)</name>
        <dbReference type="ChEBI" id="CHEBI:29105"/>
        <note>catalytic</note>
    </ligand>
</feature>
<evidence type="ECO:0000256" key="5">
    <source>
        <dbReference type="ARBA" id="ARBA00022801"/>
    </source>
</evidence>
<gene>
    <name evidence="18" type="ordered locus">PAS_chr2-2_0164</name>
</gene>